<feature type="chain" id="PRO_5046289239" evidence="8">
    <location>
        <begin position="30"/>
        <end position="556"/>
    </location>
</feature>
<evidence type="ECO:0000313" key="10">
    <source>
        <dbReference type="Proteomes" id="UP001065265"/>
    </source>
</evidence>
<evidence type="ECO:0000256" key="1">
    <source>
        <dbReference type="ARBA" id="ARBA00004442"/>
    </source>
</evidence>
<organism evidence="9 10">
    <name type="scientific">Qipengyuania spongiae</name>
    <dbReference type="NCBI Taxonomy" id="2909673"/>
    <lineage>
        <taxon>Bacteria</taxon>
        <taxon>Pseudomonadati</taxon>
        <taxon>Pseudomonadota</taxon>
        <taxon>Alphaproteobacteria</taxon>
        <taxon>Sphingomonadales</taxon>
        <taxon>Erythrobacteraceae</taxon>
        <taxon>Qipengyuania</taxon>
    </lineage>
</organism>
<name>A0ABY5T5H3_9SPHN</name>
<keyword evidence="10" id="KW-1185">Reference proteome</keyword>
<feature type="compositionally biased region" description="Low complexity" evidence="7">
    <location>
        <begin position="52"/>
        <end position="64"/>
    </location>
</feature>
<dbReference type="InterPro" id="IPR051906">
    <property type="entry name" value="TolC-like"/>
</dbReference>
<accession>A0ABY5T5H3</accession>
<dbReference type="Gene3D" id="1.20.1600.10">
    <property type="entry name" value="Outer membrane efflux proteins (OEP)"/>
    <property type="match status" value="1"/>
</dbReference>
<keyword evidence="3" id="KW-0812">Transmembrane</keyword>
<evidence type="ECO:0000256" key="3">
    <source>
        <dbReference type="ARBA" id="ARBA00022692"/>
    </source>
</evidence>
<evidence type="ECO:0000256" key="2">
    <source>
        <dbReference type="ARBA" id="ARBA00022452"/>
    </source>
</evidence>
<sequence>MALLRANILRGSFDLGMVAMMSAGNVAMAQTTPPVVIRPPSSAENPAPPPVTSTEVPPVTTNVPDRNDAPGIPERNTSVDLPGLGADPTSSPIDRPAVSPQMSMPSPEVSSGQGIAQLPAPSALPLAVDPANDPVLRTAFDAAPREEFLNLVRNAVARHPALDETAGFAQEARYALYQQEAALAPSAEVNIIGFQVVDRQFAGESIDNIVERTRPDRRFDTLATVNQLVTDFGATSNRVHAAGARLRASALGVDSAAEQIALNTIATWYDVYSLRTILAITRAYRTDQAQARSAIEERIQQGAAAEVDAALVENSIAQLDIRAARFQQQLDSAEARFRELTGAEPPPGLIRAPELGEVPASVEIVRAEAEETPEVRAARLQALAAEFDAKATERDLLPSIGVSLNAGRYGLIEERRDYDVVARITLRQRLFGGLPQRAKAADAHAMALDARARRISEERSRDAAIAYSDLQAFDRQLDALRLAYIASRQTRDAVVQRFRYSRGTLFDVIEAGDTFYSAATGYMQALAQRDAARYIVLARTGALLEALAIPNYSLRD</sequence>
<keyword evidence="6" id="KW-0175">Coiled coil</keyword>
<feature type="signal peptide" evidence="8">
    <location>
        <begin position="1"/>
        <end position="29"/>
    </location>
</feature>
<evidence type="ECO:0000256" key="7">
    <source>
        <dbReference type="SAM" id="MobiDB-lite"/>
    </source>
</evidence>
<keyword evidence="4" id="KW-0472">Membrane</keyword>
<dbReference type="SUPFAM" id="SSF56954">
    <property type="entry name" value="Outer membrane efflux proteins (OEP)"/>
    <property type="match status" value="1"/>
</dbReference>
<keyword evidence="2" id="KW-1134">Transmembrane beta strand</keyword>
<evidence type="ECO:0000256" key="8">
    <source>
        <dbReference type="SAM" id="SignalP"/>
    </source>
</evidence>
<dbReference type="EMBL" id="CP092472">
    <property type="protein sequence ID" value="UVI40869.1"/>
    <property type="molecule type" value="Genomic_DNA"/>
</dbReference>
<dbReference type="PANTHER" id="PTHR30026:SF20">
    <property type="entry name" value="OUTER MEMBRANE PROTEIN TOLC"/>
    <property type="match status" value="1"/>
</dbReference>
<keyword evidence="9" id="KW-0614">Plasmid</keyword>
<proteinExistence type="predicted"/>
<evidence type="ECO:0000256" key="6">
    <source>
        <dbReference type="SAM" id="Coils"/>
    </source>
</evidence>
<geneLocation type="plasmid" evidence="9 10">
    <name>unnamed</name>
</geneLocation>
<protein>
    <submittedName>
        <fullName evidence="9">TolC family protein</fullName>
    </submittedName>
</protein>
<feature type="coiled-coil region" evidence="6">
    <location>
        <begin position="316"/>
        <end position="343"/>
    </location>
</feature>
<evidence type="ECO:0000256" key="4">
    <source>
        <dbReference type="ARBA" id="ARBA00023136"/>
    </source>
</evidence>
<feature type="region of interest" description="Disordered" evidence="7">
    <location>
        <begin position="35"/>
        <end position="114"/>
    </location>
</feature>
<keyword evidence="8" id="KW-0732">Signal</keyword>
<dbReference type="Proteomes" id="UP001065265">
    <property type="component" value="Plasmid unnamed"/>
</dbReference>
<evidence type="ECO:0000313" key="9">
    <source>
        <dbReference type="EMBL" id="UVI40869.1"/>
    </source>
</evidence>
<comment type="subcellular location">
    <subcellularLocation>
        <location evidence="1">Cell outer membrane</location>
    </subcellularLocation>
</comment>
<keyword evidence="5" id="KW-0998">Cell outer membrane</keyword>
<feature type="compositionally biased region" description="Polar residues" evidence="7">
    <location>
        <begin position="100"/>
        <end position="114"/>
    </location>
</feature>
<reference evidence="9" key="1">
    <citation type="submission" date="2022-02" db="EMBL/GenBank/DDBJ databases">
        <title>Qipengyuania spongiae sp. nov., isolated from marine sponge.</title>
        <authorList>
            <person name="Li Z."/>
            <person name="Zhang M."/>
        </authorList>
    </citation>
    <scope>NUCLEOTIDE SEQUENCE</scope>
    <source>
        <strain evidence="9">PHS-Z21</strain>
        <plasmid evidence="9">unnamed</plasmid>
    </source>
</reference>
<gene>
    <name evidence="9" type="ORF">L1F33_14520</name>
</gene>
<dbReference type="PANTHER" id="PTHR30026">
    <property type="entry name" value="OUTER MEMBRANE PROTEIN TOLC"/>
    <property type="match status" value="1"/>
</dbReference>
<evidence type="ECO:0000256" key="5">
    <source>
        <dbReference type="ARBA" id="ARBA00023237"/>
    </source>
</evidence>
<dbReference type="RefSeq" id="WP_265561590.1">
    <property type="nucleotide sequence ID" value="NZ_CP092472.1"/>
</dbReference>